<gene>
    <name evidence="3" type="ORF">SAMN05421504_112171</name>
</gene>
<feature type="transmembrane region" description="Helical" evidence="2">
    <location>
        <begin position="56"/>
        <end position="77"/>
    </location>
</feature>
<dbReference type="STRING" id="589385.SAMN05421504_112171"/>
<sequence>MPSDTSAANDNGAERASATEARGDQPASRQHNIHIGGDVRGGNIIVGGNNNIVVEIAMFVGVALGSGIIGNAAYDTLKLSVKKLVRRSQNGTPHLGHERELLARAAVQKRCAEVDFPAPDLDAPCDVQWDTGPTGYTYRLTFRHVVAKVLIPKGPLEGQDLEVTLQSHADSYDLAQARLEVEQARRRRQGRSKT</sequence>
<keyword evidence="4" id="KW-1185">Reference proteome</keyword>
<evidence type="ECO:0000313" key="3">
    <source>
        <dbReference type="EMBL" id="SDZ31958.1"/>
    </source>
</evidence>
<dbReference type="EMBL" id="FNON01000012">
    <property type="protein sequence ID" value="SDZ31958.1"/>
    <property type="molecule type" value="Genomic_DNA"/>
</dbReference>
<keyword evidence="2" id="KW-0812">Transmembrane</keyword>
<evidence type="ECO:0000256" key="2">
    <source>
        <dbReference type="SAM" id="Phobius"/>
    </source>
</evidence>
<evidence type="ECO:0000313" key="4">
    <source>
        <dbReference type="Proteomes" id="UP000199515"/>
    </source>
</evidence>
<organism evidence="3 4">
    <name type="scientific">Amycolatopsis xylanica</name>
    <dbReference type="NCBI Taxonomy" id="589385"/>
    <lineage>
        <taxon>Bacteria</taxon>
        <taxon>Bacillati</taxon>
        <taxon>Actinomycetota</taxon>
        <taxon>Actinomycetes</taxon>
        <taxon>Pseudonocardiales</taxon>
        <taxon>Pseudonocardiaceae</taxon>
        <taxon>Amycolatopsis</taxon>
    </lineage>
</organism>
<accession>A0A1H3S2W0</accession>
<dbReference type="RefSeq" id="WP_143047264.1">
    <property type="nucleotide sequence ID" value="NZ_FNON01000012.1"/>
</dbReference>
<evidence type="ECO:0000256" key="1">
    <source>
        <dbReference type="SAM" id="MobiDB-lite"/>
    </source>
</evidence>
<feature type="region of interest" description="Disordered" evidence="1">
    <location>
        <begin position="1"/>
        <end position="35"/>
    </location>
</feature>
<proteinExistence type="predicted"/>
<keyword evidence="2" id="KW-1133">Transmembrane helix</keyword>
<dbReference type="Proteomes" id="UP000199515">
    <property type="component" value="Unassembled WGS sequence"/>
</dbReference>
<name>A0A1H3S2W0_9PSEU</name>
<reference evidence="3 4" key="1">
    <citation type="submission" date="2016-10" db="EMBL/GenBank/DDBJ databases">
        <authorList>
            <person name="de Groot N.N."/>
        </authorList>
    </citation>
    <scope>NUCLEOTIDE SEQUENCE [LARGE SCALE GENOMIC DNA]</scope>
    <source>
        <strain evidence="3 4">CPCC 202699</strain>
    </source>
</reference>
<protein>
    <submittedName>
        <fullName evidence="3">Uncharacterized protein</fullName>
    </submittedName>
</protein>
<dbReference type="AlphaFoldDB" id="A0A1H3S2W0"/>
<keyword evidence="2" id="KW-0472">Membrane</keyword>